<dbReference type="AlphaFoldDB" id="A0A6J5C7V6"/>
<accession>A0A6J5C7V6</accession>
<evidence type="ECO:0000313" key="2">
    <source>
        <dbReference type="EMBL" id="CAB3728710.1"/>
    </source>
</evidence>
<dbReference type="Proteomes" id="UP000494205">
    <property type="component" value="Unassembled WGS sequence"/>
</dbReference>
<gene>
    <name evidence="2" type="ORF">LMG27174_05600</name>
</gene>
<evidence type="ECO:0000256" key="1">
    <source>
        <dbReference type="SAM" id="MobiDB-lite"/>
    </source>
</evidence>
<sequence>MGLKIHIALDDPQKAWLDDLFKARPGRTTWDELKREPKRPRPREVASFLKHIRVMAEQADGLPPAPDILSARKRTQLVIEARALDVHEMRSLKPAKRYTLAVLLIFSQLQKALDDATRRKCCRRRKRADRAARDATDAMPARTTARVTRADTDPQTGDDQFAPTGLDIGRY</sequence>
<protein>
    <submittedName>
        <fullName evidence="2">Uncharacterized protein</fullName>
    </submittedName>
</protein>
<reference evidence="2 3" key="1">
    <citation type="submission" date="2020-04" db="EMBL/GenBank/DDBJ databases">
        <authorList>
            <person name="De Canck E."/>
        </authorList>
    </citation>
    <scope>NUCLEOTIDE SEQUENCE [LARGE SCALE GENOMIC DNA]</scope>
    <source>
        <strain evidence="2 3">LMG 27174</strain>
    </source>
</reference>
<dbReference type="EMBL" id="CADIJZ010000025">
    <property type="protein sequence ID" value="CAB3728710.1"/>
    <property type="molecule type" value="Genomic_DNA"/>
</dbReference>
<feature type="region of interest" description="Disordered" evidence="1">
    <location>
        <begin position="124"/>
        <end position="171"/>
    </location>
</feature>
<name>A0A6J5C7V6_9BURK</name>
<evidence type="ECO:0000313" key="3">
    <source>
        <dbReference type="Proteomes" id="UP000494205"/>
    </source>
</evidence>
<feature type="compositionally biased region" description="Low complexity" evidence="1">
    <location>
        <begin position="137"/>
        <end position="147"/>
    </location>
</feature>
<proteinExistence type="predicted"/>
<organism evidence="2 3">
    <name type="scientific">Paraburkholderia rhynchosiae</name>
    <dbReference type="NCBI Taxonomy" id="487049"/>
    <lineage>
        <taxon>Bacteria</taxon>
        <taxon>Pseudomonadati</taxon>
        <taxon>Pseudomonadota</taxon>
        <taxon>Betaproteobacteria</taxon>
        <taxon>Burkholderiales</taxon>
        <taxon>Burkholderiaceae</taxon>
        <taxon>Paraburkholderia</taxon>
    </lineage>
</organism>